<dbReference type="SUPFAM" id="SSF88946">
    <property type="entry name" value="Sigma2 domain of RNA polymerase sigma factors"/>
    <property type="match status" value="1"/>
</dbReference>
<dbReference type="GO" id="GO:0003677">
    <property type="term" value="F:DNA binding"/>
    <property type="evidence" value="ECO:0007669"/>
    <property type="project" value="UniProtKB-KW"/>
</dbReference>
<protein>
    <submittedName>
        <fullName evidence="8">RNA polymerase subunit sigma-24</fullName>
    </submittedName>
</protein>
<dbReference type="Gene3D" id="1.10.10.10">
    <property type="entry name" value="Winged helix-like DNA-binding domain superfamily/Winged helix DNA-binding domain"/>
    <property type="match status" value="1"/>
</dbReference>
<keyword evidence="5" id="KW-0804">Transcription</keyword>
<feature type="domain" description="RNA polymerase sigma-70 region 2" evidence="6">
    <location>
        <begin position="14"/>
        <end position="79"/>
    </location>
</feature>
<gene>
    <name evidence="8" type="ORF">ABW02_06110</name>
</gene>
<keyword evidence="9" id="KW-1185">Reference proteome</keyword>
<dbReference type="InterPro" id="IPR014284">
    <property type="entry name" value="RNA_pol_sigma-70_dom"/>
</dbReference>
<dbReference type="SUPFAM" id="SSF88659">
    <property type="entry name" value="Sigma3 and sigma4 domains of RNA polymerase sigma factors"/>
    <property type="match status" value="1"/>
</dbReference>
<dbReference type="Pfam" id="PF08281">
    <property type="entry name" value="Sigma70_r4_2"/>
    <property type="match status" value="1"/>
</dbReference>
<dbReference type="InterPro" id="IPR007627">
    <property type="entry name" value="RNA_pol_sigma70_r2"/>
</dbReference>
<evidence type="ECO:0000256" key="4">
    <source>
        <dbReference type="ARBA" id="ARBA00023125"/>
    </source>
</evidence>
<keyword evidence="4" id="KW-0238">DNA-binding</keyword>
<evidence type="ECO:0000256" key="2">
    <source>
        <dbReference type="ARBA" id="ARBA00023015"/>
    </source>
</evidence>
<comment type="similarity">
    <text evidence="1">Belongs to the sigma-70 factor family. ECF subfamily.</text>
</comment>
<evidence type="ECO:0000313" key="8">
    <source>
        <dbReference type="EMBL" id="KLV27104.1"/>
    </source>
</evidence>
<dbReference type="Pfam" id="PF04542">
    <property type="entry name" value="Sigma70_r2"/>
    <property type="match status" value="1"/>
</dbReference>
<dbReference type="GO" id="GO:0016987">
    <property type="term" value="F:sigma factor activity"/>
    <property type="evidence" value="ECO:0007669"/>
    <property type="project" value="UniProtKB-KW"/>
</dbReference>
<dbReference type="Gene3D" id="1.10.1740.10">
    <property type="match status" value="1"/>
</dbReference>
<proteinExistence type="inferred from homology"/>
<dbReference type="InterPro" id="IPR013324">
    <property type="entry name" value="RNA_pol_sigma_r3/r4-like"/>
</dbReference>
<dbReference type="InterPro" id="IPR013325">
    <property type="entry name" value="RNA_pol_sigma_r2"/>
</dbReference>
<dbReference type="InterPro" id="IPR036388">
    <property type="entry name" value="WH-like_DNA-bd_sf"/>
</dbReference>
<feature type="domain" description="RNA polymerase sigma factor 70 region 4 type 2" evidence="7">
    <location>
        <begin position="109"/>
        <end position="161"/>
    </location>
</feature>
<dbReference type="PATRIC" id="fig|1397.4.peg.3882"/>
<dbReference type="EMBL" id="LDPH01000004">
    <property type="protein sequence ID" value="KLV27104.1"/>
    <property type="molecule type" value="Genomic_DNA"/>
</dbReference>
<evidence type="ECO:0000256" key="3">
    <source>
        <dbReference type="ARBA" id="ARBA00023082"/>
    </source>
</evidence>
<comment type="caution">
    <text evidence="8">The sequence shown here is derived from an EMBL/GenBank/DDBJ whole genome shotgun (WGS) entry which is preliminary data.</text>
</comment>
<dbReference type="InterPro" id="IPR013249">
    <property type="entry name" value="RNA_pol_sigma70_r4_t2"/>
</dbReference>
<name>A0A0J1IMB2_NIACI</name>
<evidence type="ECO:0000259" key="7">
    <source>
        <dbReference type="Pfam" id="PF08281"/>
    </source>
</evidence>
<sequence length="176" mass="20943">MVENEKDKIILEWYEKFGEAIFKYIFIMIQDYQQAEDLTNDTFLKAFIHLETFKRDASEKTWLYRIAHNLTVDMIRKKKPVILLKEAFLFKKDENPLPEEMLQIREQSLEIYKALSTLKSTYREIIILRKLKEFSIEETAGILGWSEAKVKSTLFRAMRALEKELKKEGELNGKII</sequence>
<dbReference type="NCBIfam" id="TIGR02937">
    <property type="entry name" value="sigma70-ECF"/>
    <property type="match status" value="1"/>
</dbReference>
<keyword evidence="3" id="KW-0731">Sigma factor</keyword>
<evidence type="ECO:0000256" key="1">
    <source>
        <dbReference type="ARBA" id="ARBA00010641"/>
    </source>
</evidence>
<dbReference type="CDD" id="cd06171">
    <property type="entry name" value="Sigma70_r4"/>
    <property type="match status" value="1"/>
</dbReference>
<reference evidence="8 9" key="1">
    <citation type="submission" date="2015-05" db="EMBL/GenBank/DDBJ databases">
        <title>Whole genome sequence and identification of bacterial endophytes from Costus igneus.</title>
        <authorList>
            <person name="Lee Y.P."/>
            <person name="Gan H.M."/>
            <person name="Eng W."/>
            <person name="Wheatley M.S."/>
            <person name="Caraballo A."/>
            <person name="Polter S."/>
            <person name="Savka M.A."/>
            <person name="Hudson A.O."/>
        </authorList>
    </citation>
    <scope>NUCLEOTIDE SEQUENCE [LARGE SCALE GENOMIC DNA]</scope>
    <source>
        <strain evidence="8 9">RIT379</strain>
    </source>
</reference>
<dbReference type="RefSeq" id="WP_047941062.1">
    <property type="nucleotide sequence ID" value="NZ_CP053989.1"/>
</dbReference>
<accession>A0A0J1IMB2</accession>
<evidence type="ECO:0000259" key="6">
    <source>
        <dbReference type="Pfam" id="PF04542"/>
    </source>
</evidence>
<dbReference type="InterPro" id="IPR039425">
    <property type="entry name" value="RNA_pol_sigma-70-like"/>
</dbReference>
<dbReference type="AlphaFoldDB" id="A0A0J1IMB2"/>
<dbReference type="PANTHER" id="PTHR43133">
    <property type="entry name" value="RNA POLYMERASE ECF-TYPE SIGMA FACTO"/>
    <property type="match status" value="1"/>
</dbReference>
<evidence type="ECO:0000256" key="5">
    <source>
        <dbReference type="ARBA" id="ARBA00023163"/>
    </source>
</evidence>
<organism evidence="8 9">
    <name type="scientific">Niallia circulans</name>
    <name type="common">Bacillus circulans</name>
    <dbReference type="NCBI Taxonomy" id="1397"/>
    <lineage>
        <taxon>Bacteria</taxon>
        <taxon>Bacillati</taxon>
        <taxon>Bacillota</taxon>
        <taxon>Bacilli</taxon>
        <taxon>Bacillales</taxon>
        <taxon>Bacillaceae</taxon>
        <taxon>Niallia</taxon>
    </lineage>
</organism>
<dbReference type="PANTHER" id="PTHR43133:SF8">
    <property type="entry name" value="RNA POLYMERASE SIGMA FACTOR HI_1459-RELATED"/>
    <property type="match status" value="1"/>
</dbReference>
<dbReference type="GO" id="GO:0006352">
    <property type="term" value="P:DNA-templated transcription initiation"/>
    <property type="evidence" value="ECO:0007669"/>
    <property type="project" value="InterPro"/>
</dbReference>
<dbReference type="Proteomes" id="UP000036045">
    <property type="component" value="Unassembled WGS sequence"/>
</dbReference>
<evidence type="ECO:0000313" key="9">
    <source>
        <dbReference type="Proteomes" id="UP000036045"/>
    </source>
</evidence>
<keyword evidence="2" id="KW-0805">Transcription regulation</keyword>
<dbReference type="GeneID" id="56350270"/>